<dbReference type="Proteomes" id="UP001597083">
    <property type="component" value="Unassembled WGS sequence"/>
</dbReference>
<evidence type="ECO:0000313" key="2">
    <source>
        <dbReference type="EMBL" id="MFD0851605.1"/>
    </source>
</evidence>
<evidence type="ECO:0000313" key="3">
    <source>
        <dbReference type="Proteomes" id="UP001597083"/>
    </source>
</evidence>
<comment type="caution">
    <text evidence="2">The sequence shown here is derived from an EMBL/GenBank/DDBJ whole genome shotgun (WGS) entry which is preliminary data.</text>
</comment>
<keyword evidence="3" id="KW-1185">Reference proteome</keyword>
<sequence>MTPDEWLREYALLALRVDRAATQGNGTVLIFEGPDEWRRQATEEEPPPPGRLVDDAEALIDDP</sequence>
<evidence type="ECO:0000256" key="1">
    <source>
        <dbReference type="SAM" id="MobiDB-lite"/>
    </source>
</evidence>
<feature type="non-terminal residue" evidence="2">
    <location>
        <position position="63"/>
    </location>
</feature>
<feature type="region of interest" description="Disordered" evidence="1">
    <location>
        <begin position="35"/>
        <end position="63"/>
    </location>
</feature>
<accession>A0ABW3CAS4</accession>
<proteinExistence type="predicted"/>
<dbReference type="EMBL" id="JBHTIR010000624">
    <property type="protein sequence ID" value="MFD0851605.1"/>
    <property type="molecule type" value="Genomic_DNA"/>
</dbReference>
<protein>
    <submittedName>
        <fullName evidence="2">Uncharacterized protein</fullName>
    </submittedName>
</protein>
<organism evidence="2 3">
    <name type="scientific">Actinomadura adrarensis</name>
    <dbReference type="NCBI Taxonomy" id="1819600"/>
    <lineage>
        <taxon>Bacteria</taxon>
        <taxon>Bacillati</taxon>
        <taxon>Actinomycetota</taxon>
        <taxon>Actinomycetes</taxon>
        <taxon>Streptosporangiales</taxon>
        <taxon>Thermomonosporaceae</taxon>
        <taxon>Actinomadura</taxon>
    </lineage>
</organism>
<name>A0ABW3CAS4_9ACTN</name>
<reference evidence="3" key="1">
    <citation type="journal article" date="2019" name="Int. J. Syst. Evol. Microbiol.">
        <title>The Global Catalogue of Microorganisms (GCM) 10K type strain sequencing project: providing services to taxonomists for standard genome sequencing and annotation.</title>
        <authorList>
            <consortium name="The Broad Institute Genomics Platform"/>
            <consortium name="The Broad Institute Genome Sequencing Center for Infectious Disease"/>
            <person name="Wu L."/>
            <person name="Ma J."/>
        </authorList>
    </citation>
    <scope>NUCLEOTIDE SEQUENCE [LARGE SCALE GENOMIC DNA]</scope>
    <source>
        <strain evidence="3">JCM 31696</strain>
    </source>
</reference>
<gene>
    <name evidence="2" type="ORF">ACFQ07_05215</name>
</gene>